<evidence type="ECO:0000313" key="1">
    <source>
        <dbReference type="EMBL" id="GLQ61478.1"/>
    </source>
</evidence>
<organism evidence="1 2">
    <name type="scientific">Gluconobacter cerinus</name>
    <dbReference type="NCBI Taxonomy" id="38307"/>
    <lineage>
        <taxon>Bacteria</taxon>
        <taxon>Pseudomonadati</taxon>
        <taxon>Pseudomonadota</taxon>
        <taxon>Alphaproteobacteria</taxon>
        <taxon>Acetobacterales</taxon>
        <taxon>Acetobacteraceae</taxon>
        <taxon>Gluconobacter</taxon>
    </lineage>
</organism>
<dbReference type="RefSeq" id="WP_244591141.1">
    <property type="nucleotide sequence ID" value="NZ_BEWM01000003.1"/>
</dbReference>
<dbReference type="EMBL" id="BSNU01000001">
    <property type="protein sequence ID" value="GLQ61478.1"/>
    <property type="molecule type" value="Genomic_DNA"/>
</dbReference>
<comment type="caution">
    <text evidence="1">The sequence shown here is derived from an EMBL/GenBank/DDBJ whole genome shotgun (WGS) entry which is preliminary data.</text>
</comment>
<proteinExistence type="predicted"/>
<accession>A0AAV5NAR3</accession>
<gene>
    <name evidence="1" type="ORF">GCM10007867_03230</name>
</gene>
<dbReference type="AlphaFoldDB" id="A0AAV5NAR3"/>
<reference evidence="2" key="1">
    <citation type="journal article" date="2019" name="Int. J. Syst. Evol. Microbiol.">
        <title>The Global Catalogue of Microorganisms (GCM) 10K type strain sequencing project: providing services to taxonomists for standard genome sequencing and annotation.</title>
        <authorList>
            <consortium name="The Broad Institute Genomics Platform"/>
            <consortium name="The Broad Institute Genome Sequencing Center for Infectious Disease"/>
            <person name="Wu L."/>
            <person name="Ma J."/>
        </authorList>
    </citation>
    <scope>NUCLEOTIDE SEQUENCE [LARGE SCALE GENOMIC DNA]</scope>
    <source>
        <strain evidence="2">NBRC 3267</strain>
    </source>
</reference>
<protein>
    <submittedName>
        <fullName evidence="1">Uncharacterized protein</fullName>
    </submittedName>
</protein>
<name>A0AAV5NAR3_9PROT</name>
<keyword evidence="2" id="KW-1185">Reference proteome</keyword>
<dbReference type="Proteomes" id="UP001156614">
    <property type="component" value="Unassembled WGS sequence"/>
</dbReference>
<evidence type="ECO:0000313" key="2">
    <source>
        <dbReference type="Proteomes" id="UP001156614"/>
    </source>
</evidence>
<sequence>MQPNDAIVPLQAATAQMIGLASSDELTVSNVQATSPDGLGGQQLSYTATTVRGRVFSCSALMTPGLLTEPPKVSAPHCTPVLVHQ</sequence>